<keyword evidence="1" id="KW-0812">Transmembrane</keyword>
<evidence type="ECO:0000313" key="3">
    <source>
        <dbReference type="Proteomes" id="UP000194606"/>
    </source>
</evidence>
<name>A0A252CF28_9LACT</name>
<keyword evidence="1" id="KW-1133">Transmembrane helix</keyword>
<organism evidence="2 3">
    <name type="scientific">Lactococcus petauri</name>
    <dbReference type="NCBI Taxonomy" id="1940789"/>
    <lineage>
        <taxon>Bacteria</taxon>
        <taxon>Bacillati</taxon>
        <taxon>Bacillota</taxon>
        <taxon>Bacilli</taxon>
        <taxon>Lactobacillales</taxon>
        <taxon>Streptococcaceae</taxon>
        <taxon>Lactococcus</taxon>
    </lineage>
</organism>
<dbReference type="EMBL" id="MUIZ01000001">
    <property type="protein sequence ID" value="OUK05152.1"/>
    <property type="molecule type" value="Genomic_DNA"/>
</dbReference>
<reference evidence="2 3" key="1">
    <citation type="submission" date="2017-02" db="EMBL/GenBank/DDBJ databases">
        <authorList>
            <person name="Peterson S.W."/>
        </authorList>
    </citation>
    <scope>NUCLEOTIDE SEQUENCE [LARGE SCALE GENOMIC DNA]</scope>
    <source>
        <strain evidence="2">159469</strain>
    </source>
</reference>
<dbReference type="RefSeq" id="WP_086581836.1">
    <property type="nucleotide sequence ID" value="NZ_MUIZ01000001.1"/>
</dbReference>
<feature type="transmembrane region" description="Helical" evidence="1">
    <location>
        <begin position="12"/>
        <end position="31"/>
    </location>
</feature>
<dbReference type="Proteomes" id="UP000194606">
    <property type="component" value="Unassembled WGS sequence"/>
</dbReference>
<keyword evidence="1" id="KW-0472">Membrane</keyword>
<protein>
    <submittedName>
        <fullName evidence="2">Uncharacterized protein</fullName>
    </submittedName>
</protein>
<dbReference type="AlphaFoldDB" id="A0A252CF28"/>
<comment type="caution">
    <text evidence="2">The sequence shown here is derived from an EMBL/GenBank/DDBJ whole genome shotgun (WGS) entry which is preliminary data.</text>
</comment>
<proteinExistence type="predicted"/>
<sequence>MKNNYMKALKSSFSILNCLGYAIGTLLAGLLKHESMTLSTPLIVLEVVLIGIFVVNPLLEMFKNRKIKTK</sequence>
<gene>
    <name evidence="2" type="ORF">BZZ03_00070</name>
</gene>
<evidence type="ECO:0000313" key="2">
    <source>
        <dbReference type="EMBL" id="OUK05152.1"/>
    </source>
</evidence>
<feature type="transmembrane region" description="Helical" evidence="1">
    <location>
        <begin position="43"/>
        <end position="62"/>
    </location>
</feature>
<evidence type="ECO:0000256" key="1">
    <source>
        <dbReference type="SAM" id="Phobius"/>
    </source>
</evidence>
<accession>A0A252CF28</accession>